<dbReference type="Gene3D" id="3.10.610.10">
    <property type="entry name" value="GSPII I/J protein-like"/>
    <property type="match status" value="1"/>
</dbReference>
<keyword evidence="4" id="KW-1003">Cell membrane</keyword>
<sequence length="194" mass="22254">MIELLVSITIFAILSAFSYSILNQSIISSFILDEKNERLQNIQRSIKLIEQDFIQIAPRPIRSELGQGYNGAITTSPTSGFALELTRSGWGNPLGLSRSNLQRVAYQMENDKLIRIHWNVLDRTLSNQFQKDILIDEIESILFTFLNENGEWIQQWPPLSDDKFLSITKRPLGIAVVINFEQEGEIRRIFEVSP</sequence>
<dbReference type="Pfam" id="PF11612">
    <property type="entry name" value="T2SSJ"/>
    <property type="match status" value="1"/>
</dbReference>
<evidence type="ECO:0000256" key="5">
    <source>
        <dbReference type="ARBA" id="ARBA00022481"/>
    </source>
</evidence>
<dbReference type="Gene3D" id="2.10.70.20">
    <property type="entry name" value="gspk-gspi-gspj complex like domains"/>
    <property type="match status" value="1"/>
</dbReference>
<evidence type="ECO:0000256" key="3">
    <source>
        <dbReference type="ARBA" id="ARBA00021539"/>
    </source>
</evidence>
<evidence type="ECO:0000256" key="7">
    <source>
        <dbReference type="ARBA" id="ARBA00022692"/>
    </source>
</evidence>
<reference evidence="10" key="1">
    <citation type="submission" date="2018-05" db="EMBL/GenBank/DDBJ databases">
        <authorList>
            <person name="Lanie J.A."/>
            <person name="Ng W.-L."/>
            <person name="Kazmierczak K.M."/>
            <person name="Andrzejewski T.M."/>
            <person name="Davidsen T.M."/>
            <person name="Wayne K.J."/>
            <person name="Tettelin H."/>
            <person name="Glass J.I."/>
            <person name="Rusch D."/>
            <person name="Podicherti R."/>
            <person name="Tsui H.-C.T."/>
            <person name="Winkler M.E."/>
        </authorList>
    </citation>
    <scope>NUCLEOTIDE SEQUENCE</scope>
</reference>
<keyword evidence="6" id="KW-0997">Cell inner membrane</keyword>
<dbReference type="AlphaFoldDB" id="A0A381P323"/>
<gene>
    <name evidence="10" type="ORF">METZ01_LOCUS12897</name>
</gene>
<dbReference type="EMBL" id="UINC01000715">
    <property type="protein sequence ID" value="SUZ60043.1"/>
    <property type="molecule type" value="Genomic_DNA"/>
</dbReference>
<dbReference type="SUPFAM" id="SSF54523">
    <property type="entry name" value="Pili subunits"/>
    <property type="match status" value="1"/>
</dbReference>
<accession>A0A381P323</accession>
<evidence type="ECO:0000256" key="1">
    <source>
        <dbReference type="ARBA" id="ARBA00004377"/>
    </source>
</evidence>
<name>A0A381P323_9ZZZZ</name>
<evidence type="ECO:0000256" key="4">
    <source>
        <dbReference type="ARBA" id="ARBA00022475"/>
    </source>
</evidence>
<organism evidence="10">
    <name type="scientific">marine metagenome</name>
    <dbReference type="NCBI Taxonomy" id="408172"/>
    <lineage>
        <taxon>unclassified sequences</taxon>
        <taxon>metagenomes</taxon>
        <taxon>ecological metagenomes</taxon>
    </lineage>
</organism>
<evidence type="ECO:0000256" key="8">
    <source>
        <dbReference type="ARBA" id="ARBA00022989"/>
    </source>
</evidence>
<protein>
    <recommendedName>
        <fullName evidence="3">Type II secretion system protein J</fullName>
    </recommendedName>
</protein>
<dbReference type="InterPro" id="IPR012902">
    <property type="entry name" value="N_methyl_site"/>
</dbReference>
<keyword evidence="9" id="KW-0472">Membrane</keyword>
<evidence type="ECO:0000256" key="2">
    <source>
        <dbReference type="ARBA" id="ARBA00011084"/>
    </source>
</evidence>
<evidence type="ECO:0000313" key="10">
    <source>
        <dbReference type="EMBL" id="SUZ60043.1"/>
    </source>
</evidence>
<dbReference type="NCBIfam" id="TIGR01711">
    <property type="entry name" value="gspJ"/>
    <property type="match status" value="1"/>
</dbReference>
<dbReference type="PANTHER" id="PTHR39583:SF2">
    <property type="entry name" value="TYPE II SECRETION SYSTEM PROTEIN J"/>
    <property type="match status" value="1"/>
</dbReference>
<comment type="subcellular location">
    <subcellularLocation>
        <location evidence="1">Cell inner membrane</location>
        <topology evidence="1">Single-pass membrane protein</topology>
    </subcellularLocation>
</comment>
<keyword evidence="7" id="KW-0812">Transmembrane</keyword>
<evidence type="ECO:0000256" key="9">
    <source>
        <dbReference type="ARBA" id="ARBA00023136"/>
    </source>
</evidence>
<dbReference type="NCBIfam" id="TIGR02532">
    <property type="entry name" value="IV_pilin_GFxxxE"/>
    <property type="match status" value="1"/>
</dbReference>
<evidence type="ECO:0000256" key="6">
    <source>
        <dbReference type="ARBA" id="ARBA00022519"/>
    </source>
</evidence>
<proteinExistence type="inferred from homology"/>
<dbReference type="InterPro" id="IPR045584">
    <property type="entry name" value="Pilin-like"/>
</dbReference>
<comment type="similarity">
    <text evidence="2">Belongs to the GSP J family.</text>
</comment>
<dbReference type="InterPro" id="IPR051621">
    <property type="entry name" value="T2SS_protein_J"/>
</dbReference>
<dbReference type="GO" id="GO:0015627">
    <property type="term" value="C:type II protein secretion system complex"/>
    <property type="evidence" value="ECO:0007669"/>
    <property type="project" value="InterPro"/>
</dbReference>
<dbReference type="GO" id="GO:0015628">
    <property type="term" value="P:protein secretion by the type II secretion system"/>
    <property type="evidence" value="ECO:0007669"/>
    <property type="project" value="InterPro"/>
</dbReference>
<keyword evidence="5" id="KW-0488">Methylation</keyword>
<keyword evidence="8" id="KW-1133">Transmembrane helix</keyword>
<dbReference type="GO" id="GO:0005886">
    <property type="term" value="C:plasma membrane"/>
    <property type="evidence" value="ECO:0007669"/>
    <property type="project" value="UniProtKB-SubCell"/>
</dbReference>
<dbReference type="InterPro" id="IPR010055">
    <property type="entry name" value="T2SS_protein-GspJ"/>
</dbReference>
<dbReference type="PANTHER" id="PTHR39583">
    <property type="entry name" value="TYPE II SECRETION SYSTEM PROTEIN J-RELATED"/>
    <property type="match status" value="1"/>
</dbReference>